<evidence type="ECO:0000256" key="1">
    <source>
        <dbReference type="SAM" id="Coils"/>
    </source>
</evidence>
<dbReference type="Proteomes" id="UP000241890">
    <property type="component" value="Unassembled WGS sequence"/>
</dbReference>
<dbReference type="AlphaFoldDB" id="A0A2R5GWE8"/>
<gene>
    <name evidence="3" type="ORF">FCC1311_111282</name>
</gene>
<dbReference type="EMBL" id="BEYU01000229">
    <property type="protein sequence ID" value="GBG34905.1"/>
    <property type="molecule type" value="Genomic_DNA"/>
</dbReference>
<dbReference type="InParanoid" id="A0A2R5GWE8"/>
<evidence type="ECO:0000313" key="4">
    <source>
        <dbReference type="Proteomes" id="UP000241890"/>
    </source>
</evidence>
<reference evidence="3 4" key="1">
    <citation type="submission" date="2017-12" db="EMBL/GenBank/DDBJ databases">
        <title>Sequencing, de novo assembly and annotation of complete genome of a new Thraustochytrid species, strain FCC1311.</title>
        <authorList>
            <person name="Sedici K."/>
            <person name="Godart F."/>
            <person name="Aiese Cigliano R."/>
            <person name="Sanseverino W."/>
            <person name="Barakat M."/>
            <person name="Ortet P."/>
            <person name="Marechal E."/>
            <person name="Cagnac O."/>
            <person name="Amato A."/>
        </authorList>
    </citation>
    <scope>NUCLEOTIDE SEQUENCE [LARGE SCALE GENOMIC DNA]</scope>
</reference>
<feature type="coiled-coil region" evidence="1">
    <location>
        <begin position="74"/>
        <end position="166"/>
    </location>
</feature>
<organism evidence="3 4">
    <name type="scientific">Hondaea fermentalgiana</name>
    <dbReference type="NCBI Taxonomy" id="2315210"/>
    <lineage>
        <taxon>Eukaryota</taxon>
        <taxon>Sar</taxon>
        <taxon>Stramenopiles</taxon>
        <taxon>Bigyra</taxon>
        <taxon>Labyrinthulomycetes</taxon>
        <taxon>Thraustochytrida</taxon>
        <taxon>Thraustochytriidae</taxon>
        <taxon>Hondaea</taxon>
    </lineage>
</organism>
<proteinExistence type="predicted"/>
<sequence>MASQHVSALLKGRRDVPVLAQSGRRLALKDVTREELHGTKGDALRELPNAVKSLARADTVCRFCGVSYLIFNEFKDIEKQLQAAQEALQAATHKNNDDDERIEQAVRERSKQWGLEKARLEQASAERAKAHAKEIKAIADRANRKRLQLQQQVARLARSLGALRNESEALRSSTKRELRAHKSASLQSLQVVLDKASAFDHCLQAARLAAQRQEDEANRMRSALQATTEEHAQSTKILTQKLASLEQSSQTKAEADLASVRHVYETRLKDASQAHARELKALVARQEASISKLQETNETRKQDALKQIEETWSQKHDVLVQRLKDAEAANAEILARRAQDTEMMKQQLASAEEASRAAKADEKRHLETSKTLQARISDLEGSQAALEKALNTALQAREQADKKSTDLEVTLQSTMTQHERELAEFRTELEERAKTTSEHATRRIDSQQEELNAMHKQYAESVAARQEADELRKRADDRYEQELTARINLENVHAELGKELEETRAAADKARKEVESLRKISSELADRAREQYKMLEDATQTARQRREEALQNTQERCETLQTQVSLLQKEVQEGKTRYRDLERELCALQENQVRRKEEEEKESQTLRQTANSLRETEARYRALEAEVKLLRNVEPAPAQDLQQLEHHMLRLSSLVREKDAEIKVLQATVHRQCMERTSLLLAQEKQR</sequence>
<keyword evidence="4" id="KW-1185">Reference proteome</keyword>
<name>A0A2R5GWE8_9STRA</name>
<evidence type="ECO:0000256" key="2">
    <source>
        <dbReference type="SAM" id="MobiDB-lite"/>
    </source>
</evidence>
<evidence type="ECO:0000313" key="3">
    <source>
        <dbReference type="EMBL" id="GBG34905.1"/>
    </source>
</evidence>
<feature type="compositionally biased region" description="Basic and acidic residues" evidence="2">
    <location>
        <begin position="593"/>
        <end position="604"/>
    </location>
</feature>
<feature type="coiled-coil region" evidence="1">
    <location>
        <begin position="203"/>
        <end position="230"/>
    </location>
</feature>
<dbReference type="OrthoDB" id="78820at2759"/>
<keyword evidence="1" id="KW-0175">Coiled coil</keyword>
<feature type="compositionally biased region" description="Basic and acidic residues" evidence="2">
    <location>
        <begin position="353"/>
        <end position="368"/>
    </location>
</feature>
<comment type="caution">
    <text evidence="3">The sequence shown here is derived from an EMBL/GenBank/DDBJ whole genome shotgun (WGS) entry which is preliminary data.</text>
</comment>
<protein>
    <submittedName>
        <fullName evidence="3">Laminin subunit alpha-2</fullName>
    </submittedName>
</protein>
<feature type="region of interest" description="Disordered" evidence="2">
    <location>
        <begin position="347"/>
        <end position="369"/>
    </location>
</feature>
<feature type="region of interest" description="Disordered" evidence="2">
    <location>
        <begin position="593"/>
        <end position="612"/>
    </location>
</feature>
<feature type="coiled-coil region" evidence="1">
    <location>
        <begin position="379"/>
        <end position="457"/>
    </location>
</feature>
<accession>A0A2R5GWE8</accession>